<keyword evidence="3" id="KW-0472">Membrane</keyword>
<dbReference type="Gene3D" id="2.40.30.170">
    <property type="match status" value="1"/>
</dbReference>
<feature type="transmembrane region" description="Helical" evidence="3">
    <location>
        <begin position="67"/>
        <end position="85"/>
    </location>
</feature>
<dbReference type="Gene3D" id="1.10.287.470">
    <property type="entry name" value="Helix hairpin bin"/>
    <property type="match status" value="1"/>
</dbReference>
<dbReference type="PANTHER" id="PTHR30386:SF24">
    <property type="entry name" value="MULTIDRUG RESISTANCE EFFLUX PUMP"/>
    <property type="match status" value="1"/>
</dbReference>
<protein>
    <submittedName>
        <fullName evidence="5">HlyD family secretion protein</fullName>
    </submittedName>
</protein>
<dbReference type="InterPro" id="IPR058625">
    <property type="entry name" value="MdtA-like_BSH"/>
</dbReference>
<keyword evidence="1" id="KW-0175">Coiled coil</keyword>
<dbReference type="Proteomes" id="UP001196509">
    <property type="component" value="Unassembled WGS sequence"/>
</dbReference>
<comment type="caution">
    <text evidence="5">The sequence shown here is derived from an EMBL/GenBank/DDBJ whole genome shotgun (WGS) entry which is preliminary data.</text>
</comment>
<dbReference type="GO" id="GO:0055085">
    <property type="term" value="P:transmembrane transport"/>
    <property type="evidence" value="ECO:0007669"/>
    <property type="project" value="InterPro"/>
</dbReference>
<evidence type="ECO:0000256" key="3">
    <source>
        <dbReference type="SAM" id="Phobius"/>
    </source>
</evidence>
<feature type="domain" description="Multidrug resistance protein MdtA-like barrel-sandwich hybrid" evidence="4">
    <location>
        <begin position="107"/>
        <end position="302"/>
    </location>
</feature>
<keyword evidence="3" id="KW-0812">Transmembrane</keyword>
<evidence type="ECO:0000313" key="5">
    <source>
        <dbReference type="EMBL" id="MBW8635608.1"/>
    </source>
</evidence>
<dbReference type="InterPro" id="IPR050739">
    <property type="entry name" value="MFP"/>
</dbReference>
<keyword evidence="3" id="KW-1133">Transmembrane helix</keyword>
<name>A0AAE2ZJR8_9HYPH</name>
<sequence length="415" mass="43651">MPASDRVDTEEANDETASAVRPTAELKNFPATPAAGEETARKPDPANDTTTAEKATNTDGGSPVRRMILMTILLVALGGGGWFGYDWWTVGRFMISTDDAYIEGDITTISPKITGYIAAVNAVENQHVKAGDPLITLDDGDYRIAAEQAKAQIATQQLTIKRIAAQIEGGRAALAQAEAQQEALEATTENARTALERASKLQHSGHVSEAMLDSAKATYEQAHANLAGAKAGILAANADIAVLNAQKAEAESTLTTLRLAADKADRDLSFTVLRAPYDGVVGNLATHEGDFVSAGQRLAALVPVDALYIDANFKETQLEGIVPGEKVDIHVDAFESEPVVGTVVSISPASGSVFSLLPANNATGNFTKIVQRVPVRIALPADALESGRLRAGLSVVVDIDSRTAPDDMTRTAAAH</sequence>
<dbReference type="RefSeq" id="WP_220226339.1">
    <property type="nucleotide sequence ID" value="NZ_JAICBX010000001.1"/>
</dbReference>
<organism evidence="5 6">
    <name type="scientific">Flavimaribacter sediminis</name>
    <dbReference type="NCBI Taxonomy" id="2865987"/>
    <lineage>
        <taxon>Bacteria</taxon>
        <taxon>Pseudomonadati</taxon>
        <taxon>Pseudomonadota</taxon>
        <taxon>Alphaproteobacteria</taxon>
        <taxon>Hyphomicrobiales</taxon>
        <taxon>Rhizobiaceae</taxon>
        <taxon>Flavimaribacter</taxon>
    </lineage>
</organism>
<evidence type="ECO:0000256" key="1">
    <source>
        <dbReference type="SAM" id="Coils"/>
    </source>
</evidence>
<dbReference type="PANTHER" id="PTHR30386">
    <property type="entry name" value="MEMBRANE FUSION SUBUNIT OF EMRAB-TOLC MULTIDRUG EFFLUX PUMP"/>
    <property type="match status" value="1"/>
</dbReference>
<reference evidence="5" key="1">
    <citation type="submission" date="2021-08" db="EMBL/GenBank/DDBJ databases">
        <title>Hoeflea bacterium WL0058 sp. nov., isolated from the sediment.</title>
        <authorList>
            <person name="Wang L."/>
            <person name="Zhang D."/>
        </authorList>
    </citation>
    <scope>NUCLEOTIDE SEQUENCE</scope>
    <source>
        <strain evidence="5">WL0058</strain>
    </source>
</reference>
<accession>A0AAE2ZJR8</accession>
<proteinExistence type="predicted"/>
<dbReference type="AlphaFoldDB" id="A0AAE2ZJR8"/>
<evidence type="ECO:0000313" key="6">
    <source>
        <dbReference type="Proteomes" id="UP001196509"/>
    </source>
</evidence>
<keyword evidence="6" id="KW-1185">Reference proteome</keyword>
<feature type="region of interest" description="Disordered" evidence="2">
    <location>
        <begin position="1"/>
        <end position="60"/>
    </location>
</feature>
<dbReference type="EMBL" id="JAICBX010000001">
    <property type="protein sequence ID" value="MBW8635608.1"/>
    <property type="molecule type" value="Genomic_DNA"/>
</dbReference>
<gene>
    <name evidence="5" type="ORF">K1W69_00295</name>
</gene>
<dbReference type="SUPFAM" id="SSF111369">
    <property type="entry name" value="HlyD-like secretion proteins"/>
    <property type="match status" value="3"/>
</dbReference>
<feature type="compositionally biased region" description="Polar residues" evidence="2">
    <location>
        <begin position="47"/>
        <end position="60"/>
    </location>
</feature>
<dbReference type="Gene3D" id="2.40.50.100">
    <property type="match status" value="1"/>
</dbReference>
<evidence type="ECO:0000259" key="4">
    <source>
        <dbReference type="Pfam" id="PF25917"/>
    </source>
</evidence>
<dbReference type="Pfam" id="PF25917">
    <property type="entry name" value="BSH_RND"/>
    <property type="match status" value="1"/>
</dbReference>
<evidence type="ECO:0000256" key="2">
    <source>
        <dbReference type="SAM" id="MobiDB-lite"/>
    </source>
</evidence>
<feature type="coiled-coil region" evidence="1">
    <location>
        <begin position="146"/>
        <end position="197"/>
    </location>
</feature>